<accession>N8ZS29</accession>
<dbReference type="OrthoDB" id="6668483at2"/>
<dbReference type="InterPro" id="IPR025129">
    <property type="entry name" value="DUF4055"/>
</dbReference>
<dbReference type="Pfam" id="PF13264">
    <property type="entry name" value="DUF4055"/>
    <property type="match status" value="1"/>
</dbReference>
<gene>
    <name evidence="3" type="ORF">F960_01281</name>
</gene>
<evidence type="ECO:0000313" key="4">
    <source>
        <dbReference type="Proteomes" id="UP000013117"/>
    </source>
</evidence>
<dbReference type="EMBL" id="APPN01000054">
    <property type="protein sequence ID" value="ENV34543.1"/>
    <property type="molecule type" value="Genomic_DNA"/>
</dbReference>
<evidence type="ECO:0000313" key="3">
    <source>
        <dbReference type="EMBL" id="ENV34543.1"/>
    </source>
</evidence>
<dbReference type="Proteomes" id="UP000013117">
    <property type="component" value="Unassembled WGS sequence"/>
</dbReference>
<proteinExistence type="predicted"/>
<evidence type="ECO:0000256" key="1">
    <source>
        <dbReference type="SAM" id="MobiDB-lite"/>
    </source>
</evidence>
<dbReference type="AlphaFoldDB" id="N8ZS29"/>
<evidence type="ECO:0000259" key="2">
    <source>
        <dbReference type="Pfam" id="PF13264"/>
    </source>
</evidence>
<comment type="caution">
    <text evidence="3">The sequence shown here is derived from an EMBL/GenBank/DDBJ whole genome shotgun (WGS) entry which is preliminary data.</text>
</comment>
<dbReference type="GeneID" id="84208682"/>
<feature type="region of interest" description="Disordered" evidence="1">
    <location>
        <begin position="462"/>
        <end position="482"/>
    </location>
</feature>
<reference evidence="3 4" key="1">
    <citation type="submission" date="2013-02" db="EMBL/GenBank/DDBJ databases">
        <title>The Genome Sequence of Acinetobacter gerneri CIP 107464.</title>
        <authorList>
            <consortium name="The Broad Institute Genome Sequencing Platform"/>
            <consortium name="The Broad Institute Genome Sequencing Center for Infectious Disease"/>
            <person name="Cerqueira G."/>
            <person name="Feldgarden M."/>
            <person name="Courvalin P."/>
            <person name="Perichon B."/>
            <person name="Grillot-Courvalin C."/>
            <person name="Clermont D."/>
            <person name="Rocha E."/>
            <person name="Yoon E.-J."/>
            <person name="Nemec A."/>
            <person name="Walker B."/>
            <person name="Young S.K."/>
            <person name="Zeng Q."/>
            <person name="Gargeya S."/>
            <person name="Fitzgerald M."/>
            <person name="Haas B."/>
            <person name="Abouelleil A."/>
            <person name="Alvarado L."/>
            <person name="Arachchi H.M."/>
            <person name="Berlin A.M."/>
            <person name="Chapman S.B."/>
            <person name="Dewar J."/>
            <person name="Goldberg J."/>
            <person name="Griggs A."/>
            <person name="Gujja S."/>
            <person name="Hansen M."/>
            <person name="Howarth C."/>
            <person name="Imamovic A."/>
            <person name="Larimer J."/>
            <person name="McCowan C."/>
            <person name="Murphy C."/>
            <person name="Neiman D."/>
            <person name="Pearson M."/>
            <person name="Priest M."/>
            <person name="Roberts A."/>
            <person name="Saif S."/>
            <person name="Shea T."/>
            <person name="Sisk P."/>
            <person name="Sykes S."/>
            <person name="Wortman J."/>
            <person name="Nusbaum C."/>
            <person name="Birren B."/>
        </authorList>
    </citation>
    <scope>NUCLEOTIDE SEQUENCE [LARGE SCALE GENOMIC DNA]</scope>
    <source>
        <strain evidence="3 4">CIP 107464</strain>
    </source>
</reference>
<dbReference type="PATRIC" id="fig|1120926.3.peg.1232"/>
<keyword evidence="4" id="KW-1185">Reference proteome</keyword>
<dbReference type="HOGENOM" id="CLU_041779_1_0_6"/>
<organism evidence="3 4">
    <name type="scientific">Acinetobacter gerneri DSM 14967 = CIP 107464 = MTCC 9824</name>
    <dbReference type="NCBI Taxonomy" id="1120926"/>
    <lineage>
        <taxon>Bacteria</taxon>
        <taxon>Pseudomonadati</taxon>
        <taxon>Pseudomonadota</taxon>
        <taxon>Gammaproteobacteria</taxon>
        <taxon>Moraxellales</taxon>
        <taxon>Moraxellaceae</taxon>
        <taxon>Acinetobacter</taxon>
    </lineage>
</organism>
<dbReference type="eggNOG" id="ENOG502ZAE8">
    <property type="taxonomic scope" value="Bacteria"/>
</dbReference>
<dbReference type="RefSeq" id="WP_004859251.1">
    <property type="nucleotide sequence ID" value="NZ_ASYY01000054.1"/>
</dbReference>
<feature type="domain" description="DUF4055" evidence="2">
    <location>
        <begin position="262"/>
        <end position="400"/>
    </location>
</feature>
<sequence length="482" mass="54611">MSDVTFKHPEYVKNFHMWDKVDDVCKGQDAVKAKSTAYLPRNNPHDTSQEANGFYDSYLKRAVFYGVTGKTLGSLVGAAFSTDPTFKFPKDLEHLERNANGAGVSLYQLSQSALRHILKHYRCALYVDFPDVEPSRNRAEEKAKQAYPMVHLLSSKSVINWDTITVGNQVKLNLVVIEEIISERGQDGFSTESKQQYRVLRLEDVGHGEFAYTIEVYSKSDKGVWVGSGRKMPTDYNGNPWSYIPFTFVGAVDNSAQIDNSPLLELADLNLAHYRDSADFQESVYYMGQPQYYVTGVDWNWFKEARKNGVYIGSKTLMPIPTDGTFGIAQVEPNTLSREAMKDKWQQMKEMGARLVEKGSASKTATEAKNDDAVQHSVLSLCTVNINEAITMALRWCAKFVMPNVDILTKDDLLYEISQEFNKQGYLADLSRQLFESAVQGHSSFKSWWEYNQSGMFPKQSYDEEQKNLEAEQEGKLDLTGE</sequence>
<name>N8ZS29_9GAMM</name>
<protein>
    <recommendedName>
        <fullName evidence="2">DUF4055 domain-containing protein</fullName>
    </recommendedName>
</protein>